<name>A0A7G9GRR1_9FIRM</name>
<dbReference type="SMART" id="SM00382">
    <property type="entry name" value="AAA"/>
    <property type="match status" value="1"/>
</dbReference>
<keyword evidence="3" id="KW-0547">Nucleotide-binding</keyword>
<dbReference type="PROSITE" id="PS00211">
    <property type="entry name" value="ABC_TRANSPORTER_1"/>
    <property type="match status" value="1"/>
</dbReference>
<dbReference type="Pfam" id="PF00005">
    <property type="entry name" value="ABC_tran"/>
    <property type="match status" value="1"/>
</dbReference>
<dbReference type="InterPro" id="IPR025302">
    <property type="entry name" value="DrrA1/2-like_C"/>
</dbReference>
<gene>
    <name evidence="6" type="ORF">H9Q80_05965</name>
</gene>
<feature type="domain" description="ABC transporter" evidence="5">
    <location>
        <begin position="3"/>
        <end position="229"/>
    </location>
</feature>
<evidence type="ECO:0000313" key="6">
    <source>
        <dbReference type="EMBL" id="QNM13493.1"/>
    </source>
</evidence>
<keyword evidence="2" id="KW-0813">Transport</keyword>
<accession>A0A7G9GRR1</accession>
<organism evidence="6 7">
    <name type="scientific">[Eubacterium] hominis</name>
    <dbReference type="NCBI Taxonomy" id="2764325"/>
    <lineage>
        <taxon>Bacteria</taxon>
        <taxon>Bacillati</taxon>
        <taxon>Bacillota</taxon>
        <taxon>Erysipelotrichia</taxon>
        <taxon>Erysipelotrichales</taxon>
        <taxon>Erysipelotrichaceae</taxon>
        <taxon>Amedibacillus</taxon>
    </lineage>
</organism>
<dbReference type="PANTHER" id="PTHR42711:SF5">
    <property type="entry name" value="ABC TRANSPORTER ATP-BINDING PROTEIN NATA"/>
    <property type="match status" value="1"/>
</dbReference>
<dbReference type="GO" id="GO:0005524">
    <property type="term" value="F:ATP binding"/>
    <property type="evidence" value="ECO:0007669"/>
    <property type="project" value="UniProtKB-KW"/>
</dbReference>
<dbReference type="InterPro" id="IPR027417">
    <property type="entry name" value="P-loop_NTPase"/>
</dbReference>
<dbReference type="GO" id="GO:0016887">
    <property type="term" value="F:ATP hydrolysis activity"/>
    <property type="evidence" value="ECO:0007669"/>
    <property type="project" value="InterPro"/>
</dbReference>
<dbReference type="Gene3D" id="3.40.50.300">
    <property type="entry name" value="P-loop containing nucleotide triphosphate hydrolases"/>
    <property type="match status" value="1"/>
</dbReference>
<keyword evidence="4 6" id="KW-0067">ATP-binding</keyword>
<dbReference type="EMBL" id="CP060636">
    <property type="protein sequence ID" value="QNM13493.1"/>
    <property type="molecule type" value="Genomic_DNA"/>
</dbReference>
<evidence type="ECO:0000256" key="4">
    <source>
        <dbReference type="ARBA" id="ARBA00022840"/>
    </source>
</evidence>
<dbReference type="PROSITE" id="PS50893">
    <property type="entry name" value="ABC_TRANSPORTER_2"/>
    <property type="match status" value="1"/>
</dbReference>
<dbReference type="InterPro" id="IPR050763">
    <property type="entry name" value="ABC_transporter_ATP-binding"/>
</dbReference>
<evidence type="ECO:0000256" key="2">
    <source>
        <dbReference type="ARBA" id="ARBA00022448"/>
    </source>
</evidence>
<dbReference type="InterPro" id="IPR003593">
    <property type="entry name" value="AAA+_ATPase"/>
</dbReference>
<evidence type="ECO:0000256" key="3">
    <source>
        <dbReference type="ARBA" id="ARBA00022741"/>
    </source>
</evidence>
<dbReference type="InterPro" id="IPR017871">
    <property type="entry name" value="ABC_transporter-like_CS"/>
</dbReference>
<dbReference type="KEGG" id="ehn:H9Q80_05965"/>
<comment type="similarity">
    <text evidence="1">Belongs to the ABC transporter superfamily.</text>
</comment>
<proteinExistence type="inferred from homology"/>
<dbReference type="AlphaFoldDB" id="A0A7G9GRR1"/>
<dbReference type="Pfam" id="PF13732">
    <property type="entry name" value="DrrA1-3_C"/>
    <property type="match status" value="1"/>
</dbReference>
<evidence type="ECO:0000313" key="7">
    <source>
        <dbReference type="Proteomes" id="UP000515856"/>
    </source>
</evidence>
<dbReference type="PANTHER" id="PTHR42711">
    <property type="entry name" value="ABC TRANSPORTER ATP-BINDING PROTEIN"/>
    <property type="match status" value="1"/>
</dbReference>
<protein>
    <submittedName>
        <fullName evidence="6">ATP-binding cassette domain-containing protein</fullName>
    </submittedName>
</protein>
<sequence>MILEANGLKKSFDGNEVLHGVSFSISSGKALGLLGRNGAGKTTTIRILMDVFKANEGSITIDGKPFKASDYKIGYLPEERGLYPKKRVDEQLLYLAALRGLSKNEAKANLKKWLKRLNIEEYEKRKLDTLSKGNQQKVQLAQTLMCDPDIVILDEPFSGLDPVNSQVLKEVVMELIQNGKLVIFSSHQMNYVEEFCESIVILHHGDVVLSGELKQIKKEFGKNRLVISTLNQKAEELKVLCDTNLSNAVKCSEIKNDEVIVELHEGVHKQDMLRMLLDHDMDIEKFMIYEPSLTDIFVAKAGDEA</sequence>
<dbReference type="RefSeq" id="WP_117452578.1">
    <property type="nucleotide sequence ID" value="NZ_CP060636.1"/>
</dbReference>
<evidence type="ECO:0000259" key="5">
    <source>
        <dbReference type="PROSITE" id="PS50893"/>
    </source>
</evidence>
<keyword evidence="7" id="KW-1185">Reference proteome</keyword>
<dbReference type="SUPFAM" id="SSF52540">
    <property type="entry name" value="P-loop containing nucleoside triphosphate hydrolases"/>
    <property type="match status" value="1"/>
</dbReference>
<dbReference type="Proteomes" id="UP000515856">
    <property type="component" value="Chromosome"/>
</dbReference>
<evidence type="ECO:0000256" key="1">
    <source>
        <dbReference type="ARBA" id="ARBA00005417"/>
    </source>
</evidence>
<dbReference type="InterPro" id="IPR003439">
    <property type="entry name" value="ABC_transporter-like_ATP-bd"/>
</dbReference>
<reference evidence="6 7" key="1">
    <citation type="submission" date="2020-08" db="EMBL/GenBank/DDBJ databases">
        <authorList>
            <person name="Liu C."/>
            <person name="Sun Q."/>
        </authorList>
    </citation>
    <scope>NUCLEOTIDE SEQUENCE [LARGE SCALE GENOMIC DNA]</scope>
    <source>
        <strain evidence="6 7">NSJ-61</strain>
    </source>
</reference>